<dbReference type="AlphaFoldDB" id="A0A098LKW1"/>
<organism evidence="1 2">
    <name type="scientific">Sporocytophaga myxococcoides</name>
    <dbReference type="NCBI Taxonomy" id="153721"/>
    <lineage>
        <taxon>Bacteria</taxon>
        <taxon>Pseudomonadati</taxon>
        <taxon>Bacteroidota</taxon>
        <taxon>Cytophagia</taxon>
        <taxon>Cytophagales</taxon>
        <taxon>Cytophagaceae</taxon>
        <taxon>Sporocytophaga</taxon>
    </lineage>
</organism>
<reference evidence="1 2" key="1">
    <citation type="submission" date="2014-09" db="EMBL/GenBank/DDBJ databases">
        <title>Sporocytophaga myxococcoides PG-01 genome sequencing.</title>
        <authorList>
            <person name="Liu L."/>
            <person name="Gao P.J."/>
            <person name="Chen G.J."/>
            <person name="Wang L.S."/>
        </authorList>
    </citation>
    <scope>NUCLEOTIDE SEQUENCE [LARGE SCALE GENOMIC DNA]</scope>
    <source>
        <strain evidence="1 2">PG-01</strain>
    </source>
</reference>
<proteinExistence type="predicted"/>
<evidence type="ECO:0000313" key="1">
    <source>
        <dbReference type="EMBL" id="GAL87007.1"/>
    </source>
</evidence>
<comment type="caution">
    <text evidence="1">The sequence shown here is derived from an EMBL/GenBank/DDBJ whole genome shotgun (WGS) entry which is preliminary data.</text>
</comment>
<protein>
    <submittedName>
        <fullName evidence="1">Uncharacterized protein</fullName>
    </submittedName>
</protein>
<keyword evidence="2" id="KW-1185">Reference proteome</keyword>
<dbReference type="Proteomes" id="UP000030185">
    <property type="component" value="Unassembled WGS sequence"/>
</dbReference>
<evidence type="ECO:0000313" key="2">
    <source>
        <dbReference type="Proteomes" id="UP000030185"/>
    </source>
</evidence>
<name>A0A098LKW1_9BACT</name>
<gene>
    <name evidence="1" type="ORF">MYP_4236</name>
</gene>
<dbReference type="EMBL" id="BBLT01000010">
    <property type="protein sequence ID" value="GAL87007.1"/>
    <property type="molecule type" value="Genomic_DNA"/>
</dbReference>
<sequence length="60" mass="6426">MNIKAVAVIIHKLLESKVFPAISALRLLMISAFIRSESLGIALKFEAKSIDPVAEVSGMG</sequence>
<accession>A0A098LKW1</accession>